<dbReference type="EMBL" id="FOGI01000006">
    <property type="protein sequence ID" value="SER96411.1"/>
    <property type="molecule type" value="Genomic_DNA"/>
</dbReference>
<keyword evidence="1" id="KW-0472">Membrane</keyword>
<dbReference type="AlphaFoldDB" id="A0A1H9TGY8"/>
<dbReference type="STRING" id="155974.SAMN04487818_106277"/>
<evidence type="ECO:0008006" key="4">
    <source>
        <dbReference type="Google" id="ProtNLM"/>
    </source>
</evidence>
<name>A0A1H9TGY8_9PSEU</name>
<gene>
    <name evidence="2" type="ORF">SAMN04487818_106277</name>
</gene>
<dbReference type="Proteomes" id="UP000199051">
    <property type="component" value="Unassembled WGS sequence"/>
</dbReference>
<keyword evidence="3" id="KW-1185">Reference proteome</keyword>
<organism evidence="2 3">
    <name type="scientific">Actinokineospora terrae</name>
    <dbReference type="NCBI Taxonomy" id="155974"/>
    <lineage>
        <taxon>Bacteria</taxon>
        <taxon>Bacillati</taxon>
        <taxon>Actinomycetota</taxon>
        <taxon>Actinomycetes</taxon>
        <taxon>Pseudonocardiales</taxon>
        <taxon>Pseudonocardiaceae</taxon>
        <taxon>Actinokineospora</taxon>
    </lineage>
</organism>
<sequence>MSARSVSWLLAAVLVVYFVLLGGRAVALFREGSAVAIGLGVGVVLLPLVGAWVVWSTLRFGVRTQALGRRLAAEEGLPDTSGLPLMPSGRVDRAAADEFFEQFRAETEAAPEDWRSWYRLAVAYDVAGDRGRARDSMRKALELSGSESDH</sequence>
<dbReference type="RefSeq" id="WP_092778732.1">
    <property type="nucleotide sequence ID" value="NZ_FOGI01000006.1"/>
</dbReference>
<feature type="transmembrane region" description="Helical" evidence="1">
    <location>
        <begin position="35"/>
        <end position="55"/>
    </location>
</feature>
<reference evidence="3" key="1">
    <citation type="submission" date="2016-10" db="EMBL/GenBank/DDBJ databases">
        <authorList>
            <person name="Varghese N."/>
            <person name="Submissions S."/>
        </authorList>
    </citation>
    <scope>NUCLEOTIDE SEQUENCE [LARGE SCALE GENOMIC DNA]</scope>
    <source>
        <strain evidence="3">DSM 44260</strain>
    </source>
</reference>
<dbReference type="SUPFAM" id="SSF48452">
    <property type="entry name" value="TPR-like"/>
    <property type="match status" value="1"/>
</dbReference>
<dbReference type="Gene3D" id="1.25.40.10">
    <property type="entry name" value="Tetratricopeptide repeat domain"/>
    <property type="match status" value="1"/>
</dbReference>
<evidence type="ECO:0000313" key="2">
    <source>
        <dbReference type="EMBL" id="SER96411.1"/>
    </source>
</evidence>
<keyword evidence="1" id="KW-0812">Transmembrane</keyword>
<keyword evidence="1" id="KW-1133">Transmembrane helix</keyword>
<dbReference type="InterPro" id="IPR011990">
    <property type="entry name" value="TPR-like_helical_dom_sf"/>
</dbReference>
<proteinExistence type="predicted"/>
<evidence type="ECO:0000256" key="1">
    <source>
        <dbReference type="SAM" id="Phobius"/>
    </source>
</evidence>
<evidence type="ECO:0000313" key="3">
    <source>
        <dbReference type="Proteomes" id="UP000199051"/>
    </source>
</evidence>
<accession>A0A1H9TGY8</accession>
<protein>
    <recommendedName>
        <fullName evidence="4">Tetratricopeptide repeat-containing protein</fullName>
    </recommendedName>
</protein>